<keyword evidence="2" id="KW-1185">Reference proteome</keyword>
<evidence type="ECO:0000313" key="2">
    <source>
        <dbReference type="Proteomes" id="UP000696280"/>
    </source>
</evidence>
<dbReference type="EMBL" id="CAJVRL010000025">
    <property type="protein sequence ID" value="CAG8949684.1"/>
    <property type="molecule type" value="Genomic_DNA"/>
</dbReference>
<dbReference type="Proteomes" id="UP000696280">
    <property type="component" value="Unassembled WGS sequence"/>
</dbReference>
<comment type="caution">
    <text evidence="1">The sequence shown here is derived from an EMBL/GenBank/DDBJ whole genome shotgun (WGS) entry which is preliminary data.</text>
</comment>
<gene>
    <name evidence="1" type="ORF">HYFRA_00004002</name>
</gene>
<reference evidence="1" key="1">
    <citation type="submission" date="2021-07" db="EMBL/GenBank/DDBJ databases">
        <authorList>
            <person name="Durling M."/>
        </authorList>
    </citation>
    <scope>NUCLEOTIDE SEQUENCE</scope>
</reference>
<evidence type="ECO:0000313" key="1">
    <source>
        <dbReference type="EMBL" id="CAG8949684.1"/>
    </source>
</evidence>
<proteinExistence type="predicted"/>
<dbReference type="AlphaFoldDB" id="A0A9N9PEY0"/>
<protein>
    <submittedName>
        <fullName evidence="1">Uncharacterized protein</fullName>
    </submittedName>
</protein>
<accession>A0A9N9PEY0</accession>
<name>A0A9N9PEY0_9HELO</name>
<sequence>MIASAALSEIQDYQFKLRQAEADTLTELLNKLKVPEITQHRKWRSLAQALSGIWSKKEIDGLIYNL</sequence>
<organism evidence="1 2">
    <name type="scientific">Hymenoscyphus fraxineus</name>
    <dbReference type="NCBI Taxonomy" id="746836"/>
    <lineage>
        <taxon>Eukaryota</taxon>
        <taxon>Fungi</taxon>
        <taxon>Dikarya</taxon>
        <taxon>Ascomycota</taxon>
        <taxon>Pezizomycotina</taxon>
        <taxon>Leotiomycetes</taxon>
        <taxon>Helotiales</taxon>
        <taxon>Helotiaceae</taxon>
        <taxon>Hymenoscyphus</taxon>
    </lineage>
</organism>